<organism evidence="2">
    <name type="scientific">Streptomyces sp. NBC_00060</name>
    <dbReference type="NCBI Taxonomy" id="2975636"/>
    <lineage>
        <taxon>Bacteria</taxon>
        <taxon>Bacillati</taxon>
        <taxon>Actinomycetota</taxon>
        <taxon>Actinomycetes</taxon>
        <taxon>Kitasatosporales</taxon>
        <taxon>Streptomycetaceae</taxon>
        <taxon>Streptomyces</taxon>
    </lineage>
</organism>
<proteinExistence type="predicted"/>
<feature type="transmembrane region" description="Helical" evidence="1">
    <location>
        <begin position="20"/>
        <end position="41"/>
    </location>
</feature>
<keyword evidence="1" id="KW-1133">Transmembrane helix</keyword>
<dbReference type="NCBIfam" id="NF047320">
    <property type="entry name" value="morpho_MmpB"/>
    <property type="match status" value="1"/>
</dbReference>
<evidence type="ECO:0000313" key="2">
    <source>
        <dbReference type="EMBL" id="WTU40704.1"/>
    </source>
</evidence>
<name>A0AAU2H062_9ACTN</name>
<dbReference type="AlphaFoldDB" id="A0AAU2H062"/>
<protein>
    <submittedName>
        <fullName evidence="2">Uncharacterized protein</fullName>
    </submittedName>
</protein>
<evidence type="ECO:0000256" key="1">
    <source>
        <dbReference type="SAM" id="Phobius"/>
    </source>
</evidence>
<keyword evidence="1" id="KW-0472">Membrane</keyword>
<keyword evidence="1" id="KW-0812">Transmembrane</keyword>
<accession>A0AAU2H062</accession>
<dbReference type="InterPro" id="IPR058070">
    <property type="entry name" value="MmpB-like"/>
</dbReference>
<dbReference type="EMBL" id="CP108253">
    <property type="protein sequence ID" value="WTU40704.1"/>
    <property type="molecule type" value="Genomic_DNA"/>
</dbReference>
<gene>
    <name evidence="2" type="ORF">OHV25_14430</name>
</gene>
<sequence length="42" mass="4819">MLWSDPKNEPPKELRDAQAMMRRAGLVLALLMVLGMFVVSFR</sequence>
<reference evidence="2" key="1">
    <citation type="submission" date="2022-10" db="EMBL/GenBank/DDBJ databases">
        <title>The complete genomes of actinobacterial strains from the NBC collection.</title>
        <authorList>
            <person name="Joergensen T.S."/>
            <person name="Alvarez Arevalo M."/>
            <person name="Sterndorff E.B."/>
            <person name="Faurdal D."/>
            <person name="Vuksanovic O."/>
            <person name="Mourched A.-S."/>
            <person name="Charusanti P."/>
            <person name="Shaw S."/>
            <person name="Blin K."/>
            <person name="Weber T."/>
        </authorList>
    </citation>
    <scope>NUCLEOTIDE SEQUENCE</scope>
    <source>
        <strain evidence="2">NBC_00060</strain>
    </source>
</reference>
<dbReference type="Pfam" id="PF26627">
    <property type="entry name" value="MmpB"/>
    <property type="match status" value="1"/>
</dbReference>